<evidence type="ECO:0000313" key="2">
    <source>
        <dbReference type="Proteomes" id="UP001218704"/>
    </source>
</evidence>
<sequence>MVERVRLELTAVRLKRYVCSHYTTISYPSIPACSFL</sequence>
<keyword evidence="2" id="KW-1185">Reference proteome</keyword>
<accession>A0AAE9GN23</accession>
<dbReference type="EMBL" id="OM870970">
    <property type="protein sequence ID" value="UOL48221.1"/>
    <property type="molecule type" value="Genomic_DNA"/>
</dbReference>
<protein>
    <submittedName>
        <fullName evidence="1">Uncharacterized protein</fullName>
    </submittedName>
</protein>
<evidence type="ECO:0000313" key="1">
    <source>
        <dbReference type="EMBL" id="UOL48221.1"/>
    </source>
</evidence>
<name>A0AAE9GN23_9CAUD</name>
<proteinExistence type="predicted"/>
<dbReference type="Proteomes" id="UP001218704">
    <property type="component" value="Segment"/>
</dbReference>
<organism evidence="1 2">
    <name type="scientific">Pseudomonas phage vB_Paer_PsIn</name>
    <dbReference type="NCBI Taxonomy" id="2924907"/>
    <lineage>
        <taxon>Viruses</taxon>
        <taxon>Duplodnaviria</taxon>
        <taxon>Heunggongvirae</taxon>
        <taxon>Uroviricota</taxon>
        <taxon>Caudoviricetes</taxon>
        <taxon>Vandenendeviridae</taxon>
        <taxon>Skurskavirinae</taxon>
        <taxon>Pakpunavirus</taxon>
        <taxon>Pakpunavirus PsIn</taxon>
    </lineage>
</organism>
<reference evidence="1 2" key="1">
    <citation type="submission" date="2022-02" db="EMBL/GenBank/DDBJ databases">
        <authorList>
            <person name="Akremi I."/>
            <person name="Wagemans J."/>
        </authorList>
    </citation>
    <scope>NUCLEOTIDE SEQUENCE [LARGE SCALE GENOMIC DNA]</scope>
</reference>
<gene>
    <name evidence="1" type="ORF">vBPaerPsIn_193c</name>
</gene>